<dbReference type="RefSeq" id="WP_349281275.1">
    <property type="nucleotide sequence ID" value="NZ_CBCSCU010000002.1"/>
</dbReference>
<organism evidence="2">
    <name type="scientific">Polaromonas hydrogenivorans</name>
    <dbReference type="NCBI Taxonomy" id="335476"/>
    <lineage>
        <taxon>Bacteria</taxon>
        <taxon>Pseudomonadati</taxon>
        <taxon>Pseudomonadota</taxon>
        <taxon>Betaproteobacteria</taxon>
        <taxon>Burkholderiales</taxon>
        <taxon>Comamonadaceae</taxon>
        <taxon>Polaromonas</taxon>
    </lineage>
</organism>
<evidence type="ECO:0000313" key="2">
    <source>
        <dbReference type="EMBL" id="XBP71939.1"/>
    </source>
</evidence>
<reference evidence="2" key="1">
    <citation type="submission" date="2024-05" db="EMBL/GenBank/DDBJ databases">
        <authorList>
            <person name="Bunk B."/>
            <person name="Swiderski J."/>
            <person name="Sproer C."/>
            <person name="Thiel V."/>
        </authorList>
    </citation>
    <scope>NUCLEOTIDE SEQUENCE</scope>
    <source>
        <strain evidence="2">DSM 17735</strain>
    </source>
</reference>
<evidence type="ECO:0000259" key="1">
    <source>
        <dbReference type="Pfam" id="PF13391"/>
    </source>
</evidence>
<dbReference type="Pfam" id="PF13391">
    <property type="entry name" value="HNH_2"/>
    <property type="match status" value="1"/>
</dbReference>
<accession>A0AAU7LW95</accession>
<dbReference type="InterPro" id="IPR003615">
    <property type="entry name" value="HNH_nuc"/>
</dbReference>
<protein>
    <submittedName>
        <fullName evidence="2">HNH endonuclease</fullName>
    </submittedName>
</protein>
<sequence length="239" mass="26993">MTFEDWMIYRGLSASSVDKYAGAIQGPLSKWAIDHGLLDGSLTSMFNPTKFNEVASAISSLAIFQERNERGHHMYSSALSKFSEYLSEGYGNDIEADIDSILDNDDLSKTEKRNLVKSRIGQGVFRQKVLTYWKACAVTNFKDTSLLVASHIKPWRASNNSERLDPFNGLLLAPNLDRTFDTGLITFQTDGRIQLSPLLTEPEKLGITSDMRISLSPQHELFMQFHQTVVYKVTWKVKT</sequence>
<proteinExistence type="predicted"/>
<keyword evidence="2" id="KW-0540">Nuclease</keyword>
<dbReference type="GO" id="GO:0004519">
    <property type="term" value="F:endonuclease activity"/>
    <property type="evidence" value="ECO:0007669"/>
    <property type="project" value="UniProtKB-KW"/>
</dbReference>
<name>A0AAU7LW95_9BURK</name>
<gene>
    <name evidence="2" type="ORF">ABLV49_09145</name>
</gene>
<keyword evidence="2" id="KW-0378">Hydrolase</keyword>
<dbReference type="EMBL" id="CP157675">
    <property type="protein sequence ID" value="XBP71939.1"/>
    <property type="molecule type" value="Genomic_DNA"/>
</dbReference>
<feature type="domain" description="HNH nuclease" evidence="1">
    <location>
        <begin position="136"/>
        <end position="188"/>
    </location>
</feature>
<dbReference type="AlphaFoldDB" id="A0AAU7LW95"/>
<keyword evidence="2" id="KW-0255">Endonuclease</keyword>